<gene>
    <name evidence="2" type="ORF">AAH991_27220</name>
</gene>
<comment type="caution">
    <text evidence="2">The sequence shown here is derived from an EMBL/GenBank/DDBJ whole genome shotgun (WGS) entry which is preliminary data.</text>
</comment>
<protein>
    <recommendedName>
        <fullName evidence="4">Transposase</fullName>
    </recommendedName>
</protein>
<reference evidence="2 3" key="1">
    <citation type="submission" date="2024-05" db="EMBL/GenBank/DDBJ databases">
        <title>Microbispora sp.ZYX-F-249.</title>
        <authorList>
            <person name="Xie H."/>
        </authorList>
    </citation>
    <scope>NUCLEOTIDE SEQUENCE [LARGE SCALE GENOMIC DNA]</scope>
    <source>
        <strain evidence="2 3">ZYX-F-249</strain>
    </source>
</reference>
<keyword evidence="3" id="KW-1185">Reference proteome</keyword>
<evidence type="ECO:0000256" key="1">
    <source>
        <dbReference type="SAM" id="MobiDB-lite"/>
    </source>
</evidence>
<evidence type="ECO:0000313" key="3">
    <source>
        <dbReference type="Proteomes" id="UP001447516"/>
    </source>
</evidence>
<organism evidence="2 3">
    <name type="scientific">Microbispora maris</name>
    <dbReference type="NCBI Taxonomy" id="3144104"/>
    <lineage>
        <taxon>Bacteria</taxon>
        <taxon>Bacillati</taxon>
        <taxon>Actinomycetota</taxon>
        <taxon>Actinomycetes</taxon>
        <taxon>Streptosporangiales</taxon>
        <taxon>Streptosporangiaceae</taxon>
        <taxon>Microbispora</taxon>
    </lineage>
</organism>
<proteinExistence type="predicted"/>
<dbReference type="RefSeq" id="WP_346228751.1">
    <property type="nucleotide sequence ID" value="NZ_JBDJAW010000026.1"/>
</dbReference>
<accession>A0ABV0AYS0</accession>
<evidence type="ECO:0000313" key="2">
    <source>
        <dbReference type="EMBL" id="MEN3538830.1"/>
    </source>
</evidence>
<dbReference type="Proteomes" id="UP001447516">
    <property type="component" value="Unassembled WGS sequence"/>
</dbReference>
<name>A0ABV0AYS0_9ACTN</name>
<feature type="compositionally biased region" description="Basic and acidic residues" evidence="1">
    <location>
        <begin position="1"/>
        <end position="14"/>
    </location>
</feature>
<feature type="region of interest" description="Disordered" evidence="1">
    <location>
        <begin position="1"/>
        <end position="58"/>
    </location>
</feature>
<evidence type="ECO:0008006" key="4">
    <source>
        <dbReference type="Google" id="ProtNLM"/>
    </source>
</evidence>
<dbReference type="EMBL" id="JBDJAW010000026">
    <property type="protein sequence ID" value="MEN3538830.1"/>
    <property type="molecule type" value="Genomic_DNA"/>
</dbReference>
<sequence>MNKSVDRDDLDPSKGRKPRSKPSPKPAPRETEDDTPSVISGVNPGGFCGNEGAVGMSNRGRTYVCRDGHWRR</sequence>